<proteinExistence type="predicted"/>
<keyword evidence="1" id="KW-0472">Membrane</keyword>
<protein>
    <submittedName>
        <fullName evidence="2">Uncharacterized protein</fullName>
    </submittedName>
</protein>
<feature type="transmembrane region" description="Helical" evidence="1">
    <location>
        <begin position="7"/>
        <end position="27"/>
    </location>
</feature>
<evidence type="ECO:0000313" key="2">
    <source>
        <dbReference type="EMBL" id="MDI6448105.1"/>
    </source>
</evidence>
<dbReference type="AlphaFoldDB" id="A0AAW6TTY2"/>
<reference evidence="2" key="1">
    <citation type="submission" date="2023-05" db="EMBL/GenBank/DDBJ databases">
        <title>Anaerotaeda fermentans gen. nov., sp. nov., a novel anaerobic planctomycete of the new family within the order Sedimentisphaerales isolated from Taman Peninsula, Russia.</title>
        <authorList>
            <person name="Khomyakova M.A."/>
            <person name="Merkel A.Y."/>
            <person name="Slobodkin A.I."/>
        </authorList>
    </citation>
    <scope>NUCLEOTIDE SEQUENCE</scope>
    <source>
        <strain evidence="2">M17dextr</strain>
    </source>
</reference>
<feature type="transmembrane region" description="Helical" evidence="1">
    <location>
        <begin position="39"/>
        <end position="60"/>
    </location>
</feature>
<sequence length="79" mass="8195">MVLQTRPIAFTTAIIAFFVLSIVGSIVGLPPCTCSERAVLGAVAAYAVASVAIRMVNAILTQAMIASQMSKDHAGDSKK</sequence>
<keyword evidence="3" id="KW-1185">Reference proteome</keyword>
<dbReference type="RefSeq" id="WP_349243515.1">
    <property type="nucleotide sequence ID" value="NZ_JASCXX010000003.1"/>
</dbReference>
<accession>A0AAW6TTY2</accession>
<dbReference type="EMBL" id="JASCXX010000003">
    <property type="protein sequence ID" value="MDI6448105.1"/>
    <property type="molecule type" value="Genomic_DNA"/>
</dbReference>
<evidence type="ECO:0000313" key="3">
    <source>
        <dbReference type="Proteomes" id="UP001431776"/>
    </source>
</evidence>
<organism evidence="2 3">
    <name type="scientific">Anaerobaca lacustris</name>
    <dbReference type="NCBI Taxonomy" id="3044600"/>
    <lineage>
        <taxon>Bacteria</taxon>
        <taxon>Pseudomonadati</taxon>
        <taxon>Planctomycetota</taxon>
        <taxon>Phycisphaerae</taxon>
        <taxon>Sedimentisphaerales</taxon>
        <taxon>Anaerobacaceae</taxon>
        <taxon>Anaerobaca</taxon>
    </lineage>
</organism>
<keyword evidence="1" id="KW-1133">Transmembrane helix</keyword>
<evidence type="ECO:0000256" key="1">
    <source>
        <dbReference type="SAM" id="Phobius"/>
    </source>
</evidence>
<comment type="caution">
    <text evidence="2">The sequence shown here is derived from an EMBL/GenBank/DDBJ whole genome shotgun (WGS) entry which is preliminary data.</text>
</comment>
<keyword evidence="1" id="KW-0812">Transmembrane</keyword>
<gene>
    <name evidence="2" type="ORF">QJ522_03525</name>
</gene>
<dbReference type="Proteomes" id="UP001431776">
    <property type="component" value="Unassembled WGS sequence"/>
</dbReference>
<name>A0AAW6TTY2_9BACT</name>